<dbReference type="InterPro" id="IPR009061">
    <property type="entry name" value="DNA-bd_dom_put_sf"/>
</dbReference>
<protein>
    <submittedName>
        <fullName evidence="1">HspR protein</fullName>
    </submittedName>
</protein>
<dbReference type="Proteomes" id="UP000019754">
    <property type="component" value="Unassembled WGS sequence"/>
</dbReference>
<dbReference type="Gene3D" id="1.10.1660.10">
    <property type="match status" value="1"/>
</dbReference>
<reference evidence="1 2" key="1">
    <citation type="journal article" date="2013" name="Genome Announc.">
        <title>Draft genome sequence of an Actinobacterium, Brachybacterium muris strain UCD-AY4.</title>
        <authorList>
            <person name="Lo J.R."/>
            <person name="Lang J.M."/>
            <person name="Darling A.E."/>
            <person name="Eisen J.A."/>
            <person name="Coil D.A."/>
        </authorList>
    </citation>
    <scope>NUCLEOTIDE SEQUENCE [LARGE SCALE GENOMIC DNA]</scope>
    <source>
        <strain evidence="1 2">UCD-AY4</strain>
    </source>
</reference>
<proteinExistence type="predicted"/>
<evidence type="ECO:0000313" key="2">
    <source>
        <dbReference type="Proteomes" id="UP000019754"/>
    </source>
</evidence>
<dbReference type="OrthoDB" id="5526358at2"/>
<dbReference type="Pfam" id="PF13591">
    <property type="entry name" value="MerR_2"/>
    <property type="match status" value="1"/>
</dbReference>
<name>A0A022KUN9_9MICO</name>
<dbReference type="RefSeq" id="WP_017823308.1">
    <property type="nucleotide sequence ID" value="NZ_AORC01000009.1"/>
</dbReference>
<dbReference type="STRING" id="1249481.D641_0108890"/>
<organism evidence="1 2">
    <name type="scientific">Brachybacterium muris UCD-AY4</name>
    <dbReference type="NCBI Taxonomy" id="1249481"/>
    <lineage>
        <taxon>Bacteria</taxon>
        <taxon>Bacillati</taxon>
        <taxon>Actinomycetota</taxon>
        <taxon>Actinomycetes</taxon>
        <taxon>Micrococcales</taxon>
        <taxon>Dermabacteraceae</taxon>
        <taxon>Brachybacterium</taxon>
    </lineage>
</organism>
<dbReference type="SUPFAM" id="SSF46955">
    <property type="entry name" value="Putative DNA-binding domain"/>
    <property type="match status" value="1"/>
</dbReference>
<gene>
    <name evidence="1" type="ORF">D641_0108890</name>
</gene>
<evidence type="ECO:0000313" key="1">
    <source>
        <dbReference type="EMBL" id="EYT49515.1"/>
    </source>
</evidence>
<sequence>MTSHHLPVRVARADLEATAVAAGIHPDTLRKFVELGLVTAHVDTSGRLWFARTVPARVHTIVRLHSDLAVNYAGIALVLDLLARIEQLEHHRTIRLEGDTPWT</sequence>
<dbReference type="AlphaFoldDB" id="A0A022KUN9"/>
<comment type="caution">
    <text evidence="1">The sequence shown here is derived from an EMBL/GenBank/DDBJ whole genome shotgun (WGS) entry which is preliminary data.</text>
</comment>
<dbReference type="HOGENOM" id="CLU_144710_0_0_11"/>
<keyword evidence="2" id="KW-1185">Reference proteome</keyword>
<dbReference type="EMBL" id="AORC01000009">
    <property type="protein sequence ID" value="EYT49515.1"/>
    <property type="molecule type" value="Genomic_DNA"/>
</dbReference>
<accession>A0A022KUN9</accession>